<name>A0ABD3J7A3_EUCGL</name>
<feature type="compositionally biased region" description="Low complexity" evidence="1">
    <location>
        <begin position="11"/>
        <end position="36"/>
    </location>
</feature>
<evidence type="ECO:0000313" key="3">
    <source>
        <dbReference type="Proteomes" id="UP001634007"/>
    </source>
</evidence>
<dbReference type="EMBL" id="JBJKBG010000009">
    <property type="protein sequence ID" value="KAL3722263.1"/>
    <property type="molecule type" value="Genomic_DNA"/>
</dbReference>
<organism evidence="2 3">
    <name type="scientific">Eucalyptus globulus</name>
    <name type="common">Tasmanian blue gum</name>
    <dbReference type="NCBI Taxonomy" id="34317"/>
    <lineage>
        <taxon>Eukaryota</taxon>
        <taxon>Viridiplantae</taxon>
        <taxon>Streptophyta</taxon>
        <taxon>Embryophyta</taxon>
        <taxon>Tracheophyta</taxon>
        <taxon>Spermatophyta</taxon>
        <taxon>Magnoliopsida</taxon>
        <taxon>eudicotyledons</taxon>
        <taxon>Gunneridae</taxon>
        <taxon>Pentapetalae</taxon>
        <taxon>rosids</taxon>
        <taxon>malvids</taxon>
        <taxon>Myrtales</taxon>
        <taxon>Myrtaceae</taxon>
        <taxon>Myrtoideae</taxon>
        <taxon>Eucalypteae</taxon>
        <taxon>Eucalyptus</taxon>
    </lineage>
</organism>
<evidence type="ECO:0000313" key="2">
    <source>
        <dbReference type="EMBL" id="KAL3722263.1"/>
    </source>
</evidence>
<feature type="region of interest" description="Disordered" evidence="1">
    <location>
        <begin position="1"/>
        <end position="51"/>
    </location>
</feature>
<evidence type="ECO:0000256" key="1">
    <source>
        <dbReference type="SAM" id="MobiDB-lite"/>
    </source>
</evidence>
<proteinExistence type="predicted"/>
<dbReference type="Proteomes" id="UP001634007">
    <property type="component" value="Unassembled WGS sequence"/>
</dbReference>
<sequence length="88" mass="8999">MRGTRPSSAFSTTTKSTLPTSSPARTSASRSTTIAPLPLPSPAAPPITSFSAKTTTRMPVLPSSSFLPTISPGLMASLAAPLPWSNSL</sequence>
<feature type="compositionally biased region" description="Polar residues" evidence="1">
    <location>
        <begin position="1"/>
        <end position="10"/>
    </location>
</feature>
<gene>
    <name evidence="2" type="ORF">ACJRO7_034612</name>
</gene>
<keyword evidence="3" id="KW-1185">Reference proteome</keyword>
<dbReference type="AlphaFoldDB" id="A0ABD3J7A3"/>
<protein>
    <submittedName>
        <fullName evidence="2">Uncharacterized protein</fullName>
    </submittedName>
</protein>
<accession>A0ABD3J7A3</accession>
<reference evidence="2 3" key="1">
    <citation type="submission" date="2024-11" db="EMBL/GenBank/DDBJ databases">
        <title>Chromosome-level genome assembly of Eucalyptus globulus Labill. provides insights into its genome evolution.</title>
        <authorList>
            <person name="Li X."/>
        </authorList>
    </citation>
    <scope>NUCLEOTIDE SEQUENCE [LARGE SCALE GENOMIC DNA]</scope>
    <source>
        <strain evidence="2">CL2024</strain>
        <tissue evidence="2">Fresh tender leaves</tissue>
    </source>
</reference>
<comment type="caution">
    <text evidence="2">The sequence shown here is derived from an EMBL/GenBank/DDBJ whole genome shotgun (WGS) entry which is preliminary data.</text>
</comment>